<protein>
    <submittedName>
        <fullName evidence="1">N-formylglutamate amidohydrolase</fullName>
    </submittedName>
</protein>
<name>A0A1I1VRW4_9BACT</name>
<proteinExistence type="predicted"/>
<accession>A0A1I1VRW4</accession>
<evidence type="ECO:0000313" key="1">
    <source>
        <dbReference type="EMBL" id="SFD84788.1"/>
    </source>
</evidence>
<sequence>MPTVFEDFVAVPGVCEVAYTPPRAGAPTLLVELPHGATRTADYEATRARLTGTLPDNLEAFFYVNTDIGTPESAQWLSETLAAEGYGALILRCLVPRTFIDCNRVVLGAPAGAVVDGLTPAFPAYIEEPADQALLAELHASYHALTERAYRRLCGAGGLALQLHSYAPRSVGIDRIDGEIVTALRRAYEPAVYETWPERPAVDLICADGEGTMWASPELVGAVRAAYAAINVDARENATYKLHPATMGYQYARAYPGQVLCVELNRGLLAEPFVPFGESPISPANVERMTRPLAVALSQALARQVR</sequence>
<keyword evidence="2" id="KW-1185">Reference proteome</keyword>
<gene>
    <name evidence="1" type="ORF">SAMN02745121_01829</name>
</gene>
<reference evidence="2" key="1">
    <citation type="submission" date="2016-10" db="EMBL/GenBank/DDBJ databases">
        <authorList>
            <person name="Varghese N."/>
            <person name="Submissions S."/>
        </authorList>
    </citation>
    <scope>NUCLEOTIDE SEQUENCE [LARGE SCALE GENOMIC DNA]</scope>
    <source>
        <strain evidence="2">ATCC 25963</strain>
    </source>
</reference>
<dbReference type="AlphaFoldDB" id="A0A1I1VRW4"/>
<dbReference type="Gene3D" id="3.40.630.40">
    <property type="entry name" value="Zn-dependent exopeptidases"/>
    <property type="match status" value="1"/>
</dbReference>
<keyword evidence="1" id="KW-0378">Hydrolase</keyword>
<dbReference type="EMBL" id="FOMX01000005">
    <property type="protein sequence ID" value="SFD84788.1"/>
    <property type="molecule type" value="Genomic_DNA"/>
</dbReference>
<dbReference type="Pfam" id="PF05013">
    <property type="entry name" value="FGase"/>
    <property type="match status" value="1"/>
</dbReference>
<dbReference type="Proteomes" id="UP000199400">
    <property type="component" value="Unassembled WGS sequence"/>
</dbReference>
<dbReference type="RefSeq" id="WP_096330632.1">
    <property type="nucleotide sequence ID" value="NZ_FOMX01000005.1"/>
</dbReference>
<dbReference type="SUPFAM" id="SSF53187">
    <property type="entry name" value="Zn-dependent exopeptidases"/>
    <property type="match status" value="1"/>
</dbReference>
<evidence type="ECO:0000313" key="2">
    <source>
        <dbReference type="Proteomes" id="UP000199400"/>
    </source>
</evidence>
<dbReference type="GO" id="GO:0016787">
    <property type="term" value="F:hydrolase activity"/>
    <property type="evidence" value="ECO:0007669"/>
    <property type="project" value="UniProtKB-KW"/>
</dbReference>
<dbReference type="STRING" id="54.SAMN02745121_01829"/>
<organism evidence="1 2">
    <name type="scientific">Nannocystis exedens</name>
    <dbReference type="NCBI Taxonomy" id="54"/>
    <lineage>
        <taxon>Bacteria</taxon>
        <taxon>Pseudomonadati</taxon>
        <taxon>Myxococcota</taxon>
        <taxon>Polyangia</taxon>
        <taxon>Nannocystales</taxon>
        <taxon>Nannocystaceae</taxon>
        <taxon>Nannocystis</taxon>
    </lineage>
</organism>
<dbReference type="InterPro" id="IPR007709">
    <property type="entry name" value="N-FG_amidohydro"/>
</dbReference>
<dbReference type="OrthoDB" id="5505509at2"/>